<dbReference type="Pfam" id="PF13927">
    <property type="entry name" value="Ig_3"/>
    <property type="match status" value="1"/>
</dbReference>
<proteinExistence type="inferred from homology"/>
<evidence type="ECO:0000313" key="13">
    <source>
        <dbReference type="Proteomes" id="UP000250572"/>
    </source>
</evidence>
<keyword evidence="6 10" id="KW-0472">Membrane</keyword>
<keyword evidence="3" id="KW-0430">Lectin</keyword>
<organism evidence="12 13">
    <name type="scientific">Gambusia affinis</name>
    <name type="common">Western mosquitofish</name>
    <name type="synonym">Heterandria affinis</name>
    <dbReference type="NCBI Taxonomy" id="33528"/>
    <lineage>
        <taxon>Eukaryota</taxon>
        <taxon>Metazoa</taxon>
        <taxon>Chordata</taxon>
        <taxon>Craniata</taxon>
        <taxon>Vertebrata</taxon>
        <taxon>Euteleostomi</taxon>
        <taxon>Actinopterygii</taxon>
        <taxon>Neopterygii</taxon>
        <taxon>Teleostei</taxon>
        <taxon>Neoteleostei</taxon>
        <taxon>Acanthomorphata</taxon>
        <taxon>Ovalentaria</taxon>
        <taxon>Atherinomorphae</taxon>
        <taxon>Cyprinodontiformes</taxon>
        <taxon>Poeciliidae</taxon>
        <taxon>Poeciliinae</taxon>
        <taxon>Gambusia</taxon>
    </lineage>
</organism>
<dbReference type="Pfam" id="PF07686">
    <property type="entry name" value="V-set"/>
    <property type="match status" value="1"/>
</dbReference>
<dbReference type="GO" id="GO:0033691">
    <property type="term" value="F:sialic acid binding"/>
    <property type="evidence" value="ECO:0007669"/>
    <property type="project" value="TreeGrafter"/>
</dbReference>
<protein>
    <recommendedName>
        <fullName evidence="11">Ig-like domain-containing protein</fullName>
    </recommendedName>
</protein>
<dbReference type="STRING" id="33528.ENSGAFP00000015029"/>
<dbReference type="GO" id="GO:0030246">
    <property type="term" value="F:carbohydrate binding"/>
    <property type="evidence" value="ECO:0007669"/>
    <property type="project" value="UniProtKB-KW"/>
</dbReference>
<keyword evidence="5 10" id="KW-1133">Transmembrane helix</keyword>
<dbReference type="PROSITE" id="PS50835">
    <property type="entry name" value="IG_LIKE"/>
    <property type="match status" value="3"/>
</dbReference>
<evidence type="ECO:0000256" key="4">
    <source>
        <dbReference type="ARBA" id="ARBA00022889"/>
    </source>
</evidence>
<evidence type="ECO:0000256" key="2">
    <source>
        <dbReference type="ARBA" id="ARBA00022692"/>
    </source>
</evidence>
<feature type="domain" description="Ig-like" evidence="11">
    <location>
        <begin position="679"/>
        <end position="777"/>
    </location>
</feature>
<evidence type="ECO:0000256" key="1">
    <source>
        <dbReference type="ARBA" id="ARBA00004479"/>
    </source>
</evidence>
<dbReference type="PANTHER" id="PTHR12035:SF128">
    <property type="entry name" value="BRANCHED CHAIN KETO ACID DEHYDROGENASE E1 SUBUNIT BETA,-LIKE-RELATED"/>
    <property type="match status" value="1"/>
</dbReference>
<feature type="compositionally biased region" description="Basic and acidic residues" evidence="9">
    <location>
        <begin position="1096"/>
        <end position="1110"/>
    </location>
</feature>
<keyword evidence="13" id="KW-1185">Reference proteome</keyword>
<feature type="compositionally biased region" description="Acidic residues" evidence="9">
    <location>
        <begin position="1111"/>
        <end position="1122"/>
    </location>
</feature>
<dbReference type="InterPro" id="IPR051036">
    <property type="entry name" value="SIGLEC"/>
</dbReference>
<dbReference type="SMART" id="SM00408">
    <property type="entry name" value="IGc2"/>
    <property type="match status" value="1"/>
</dbReference>
<feature type="transmembrane region" description="Helical" evidence="10">
    <location>
        <begin position="978"/>
        <end position="1001"/>
    </location>
</feature>
<dbReference type="EMBL" id="NHOQ01001935">
    <property type="protein sequence ID" value="PWA20678.1"/>
    <property type="molecule type" value="Genomic_DNA"/>
</dbReference>
<evidence type="ECO:0000313" key="12">
    <source>
        <dbReference type="EMBL" id="PWA20678.1"/>
    </source>
</evidence>
<dbReference type="InterPro" id="IPR036179">
    <property type="entry name" value="Ig-like_dom_sf"/>
</dbReference>
<dbReference type="InterPro" id="IPR013783">
    <property type="entry name" value="Ig-like_fold"/>
</dbReference>
<dbReference type="Gene3D" id="2.60.40.10">
    <property type="entry name" value="Immunoglobulins"/>
    <property type="match status" value="6"/>
</dbReference>
<sequence length="1168" mass="130104">MIPPLTGGQQATLTCTAPGLCSGSHPKITWISLTCTAPALLWVSWKWKWREKIEDYITTGCTTALKTEDLTGVTHRHSSTLTFKPSAKHHNTNVTCKASFTGDISIEETVSLDVSCKYVLYLTVVGFSFFQFYKYEVYEIFYKHVLTVLPKIPKGSGCVQHAEVLSCVCISEGFPSPTITWPLLKDNTEYSVISIFLPCLEWTECFKLHIRMFVFIWLIVSLPTNNGPPKVLNGSGCVLWPDGLTCVCLSEGFPLPNIQWPLLKDQTEYSITRIVSNHTVNSTVTINVRNHGNISFECISSNENGEAKENLTVLWAKEEVSKQTTNSEKRSMLVIIIASLVGFLLAPIIYCFLMKFYRIRRKNSEDVGESLEMITPLMSNGQAVQGRERKEALAGAPEANNGPKELVYASIDFSLLNQIPTKRIKSSENKNTEYAEIKINKKKGHQVEKMTEEDSEMENCVQEVKEEVEEPVYAKVKEIESALGRPSCYNGYCITLNEGEISAEAGLCVVIPCSFTTADGFTPKSIVWFKCDSRKGRCVESALGRPSCYNGYCITLNEGEITAEAGLCVVIPCSFTTADGFTPKSIVWFKCDSRKGRCGDSDKVFHINRNKVPSEFLGRVLQLDPDVSQGNCSIMINDLTTSDSGSYQLRVNGLYYGRSDGFTFSSRTILSVKDLNQKPSLTIPPLTEGQQATLTCTAPGLCSGSPPIITWMWRGKEEIEANITGNTTTSFKTENLTAVTQRHSSILTFNSSAKHHDTNVTCKVSFMSGITTEETVTLKVNCEYIIWKVVDKRQPQISGKTTVKEGDDLNLTCNVESFPQSVVVWTKHSGSGIYFQNNTGSATLVISNVTAEDSGRYVCTATHLNETVSVYGDVKILKGSECVLQSALLTCVCITEGFPLPTVTWPLLKDHTEYSVINTVLNHTVNSTVIMSLENLHYVSVECYSSHENEEAKENLTVQEYFTEKEAIQSKTTLEKVFSLEVIVAFLIGVLLSAIICHLAVKCNRKALKKSENEDETLEVISQHDPLIDDGQEVQNDQSLVQEETENVPMAGEKWASEISNDPKDVQYASIDFSIMKRRSAKEATKEQASSLTEYAEIKTRPKEQRKDSTEEGSETLEGEEDLVTKHDEEMKYCLSEDQSEVEAVYSTVKDMTHRKCNVVHEKSKQLH</sequence>
<keyword evidence="4" id="KW-0130">Cell adhesion</keyword>
<feature type="domain" description="Ig-like" evidence="11">
    <location>
        <begin position="1"/>
        <end position="111"/>
    </location>
</feature>
<accession>A0A315VD60</accession>
<evidence type="ECO:0000259" key="11">
    <source>
        <dbReference type="PROSITE" id="PS50835"/>
    </source>
</evidence>
<dbReference type="InterPro" id="IPR007110">
    <property type="entry name" value="Ig-like_dom"/>
</dbReference>
<keyword evidence="2 10" id="KW-0812">Transmembrane</keyword>
<feature type="transmembrane region" description="Helical" evidence="10">
    <location>
        <begin position="332"/>
        <end position="353"/>
    </location>
</feature>
<dbReference type="InterPro" id="IPR003599">
    <property type="entry name" value="Ig_sub"/>
</dbReference>
<evidence type="ECO:0000256" key="10">
    <source>
        <dbReference type="SAM" id="Phobius"/>
    </source>
</evidence>
<feature type="region of interest" description="Disordered" evidence="9">
    <location>
        <begin position="1080"/>
        <end position="1128"/>
    </location>
</feature>
<feature type="domain" description="Ig-like" evidence="11">
    <location>
        <begin position="795"/>
        <end position="871"/>
    </location>
</feature>
<comment type="caution">
    <text evidence="12">The sequence shown here is derived from an EMBL/GenBank/DDBJ whole genome shotgun (WGS) entry which is preliminary data.</text>
</comment>
<dbReference type="InterPro" id="IPR003598">
    <property type="entry name" value="Ig_sub2"/>
</dbReference>
<dbReference type="SMART" id="SM00409">
    <property type="entry name" value="IG"/>
    <property type="match status" value="4"/>
</dbReference>
<dbReference type="Pfam" id="PF08205">
    <property type="entry name" value="C2-set_2"/>
    <property type="match status" value="1"/>
</dbReference>
<dbReference type="GO" id="GO:0007155">
    <property type="term" value="P:cell adhesion"/>
    <property type="evidence" value="ECO:0007669"/>
    <property type="project" value="UniProtKB-KW"/>
</dbReference>
<dbReference type="SUPFAM" id="SSF48726">
    <property type="entry name" value="Immunoglobulin"/>
    <property type="match status" value="3"/>
</dbReference>
<gene>
    <name evidence="12" type="ORF">CCH79_00011572</name>
</gene>
<reference evidence="12 13" key="1">
    <citation type="journal article" date="2018" name="G3 (Bethesda)">
        <title>A High-Quality Reference Genome for the Invasive Mosquitofish Gambusia affinis Using a Chicago Library.</title>
        <authorList>
            <person name="Hoffberg S.L."/>
            <person name="Troendle N.J."/>
            <person name="Glenn T.C."/>
            <person name="Mahmud O."/>
            <person name="Louha S."/>
            <person name="Chalopin D."/>
            <person name="Bennetzen J.L."/>
            <person name="Mauricio R."/>
        </authorList>
    </citation>
    <scope>NUCLEOTIDE SEQUENCE [LARGE SCALE GENOMIC DNA]</scope>
    <source>
        <strain evidence="12">NE01/NJP1002.9</strain>
        <tissue evidence="12">Muscle</tissue>
    </source>
</reference>
<dbReference type="InterPro" id="IPR013162">
    <property type="entry name" value="CD80_C2-set"/>
</dbReference>
<comment type="similarity">
    <text evidence="8">Belongs to the immunoglobulin superfamily. SIGLEC (sialic acid binding Ig-like lectin) family.</text>
</comment>
<dbReference type="CDD" id="cd00096">
    <property type="entry name" value="Ig"/>
    <property type="match status" value="1"/>
</dbReference>
<dbReference type="InterPro" id="IPR013106">
    <property type="entry name" value="Ig_V-set"/>
</dbReference>
<evidence type="ECO:0000256" key="3">
    <source>
        <dbReference type="ARBA" id="ARBA00022734"/>
    </source>
</evidence>
<evidence type="ECO:0000256" key="5">
    <source>
        <dbReference type="ARBA" id="ARBA00022989"/>
    </source>
</evidence>
<comment type="subcellular location">
    <subcellularLocation>
        <location evidence="1">Membrane</location>
        <topology evidence="1">Single-pass type I membrane protein</topology>
    </subcellularLocation>
</comment>
<evidence type="ECO:0000256" key="7">
    <source>
        <dbReference type="ARBA" id="ARBA00023157"/>
    </source>
</evidence>
<name>A0A315VD60_GAMAF</name>
<dbReference type="Proteomes" id="UP000250572">
    <property type="component" value="Unassembled WGS sequence"/>
</dbReference>
<evidence type="ECO:0000256" key="9">
    <source>
        <dbReference type="SAM" id="MobiDB-lite"/>
    </source>
</evidence>
<evidence type="ECO:0000256" key="6">
    <source>
        <dbReference type="ARBA" id="ARBA00023136"/>
    </source>
</evidence>
<dbReference type="GO" id="GO:0005886">
    <property type="term" value="C:plasma membrane"/>
    <property type="evidence" value="ECO:0007669"/>
    <property type="project" value="TreeGrafter"/>
</dbReference>
<keyword evidence="7" id="KW-1015">Disulfide bond</keyword>
<evidence type="ECO:0000256" key="8">
    <source>
        <dbReference type="ARBA" id="ARBA00038361"/>
    </source>
</evidence>
<dbReference type="PANTHER" id="PTHR12035">
    <property type="entry name" value="SIALIC ACID BINDING IMMUNOGLOBULIN-LIKE LECTIN"/>
    <property type="match status" value="1"/>
</dbReference>
<dbReference type="AlphaFoldDB" id="A0A315VD60"/>